<dbReference type="Proteomes" id="UP001607303">
    <property type="component" value="Unassembled WGS sequence"/>
</dbReference>
<evidence type="ECO:0000313" key="2">
    <source>
        <dbReference type="Proteomes" id="UP001607303"/>
    </source>
</evidence>
<keyword evidence="2" id="KW-1185">Reference proteome</keyword>
<proteinExistence type="predicted"/>
<name>A0ABD2BZD3_VESMC</name>
<organism evidence="1 2">
    <name type="scientific">Vespula maculifrons</name>
    <name type="common">Eastern yellow jacket</name>
    <name type="synonym">Wasp</name>
    <dbReference type="NCBI Taxonomy" id="7453"/>
    <lineage>
        <taxon>Eukaryota</taxon>
        <taxon>Metazoa</taxon>
        <taxon>Ecdysozoa</taxon>
        <taxon>Arthropoda</taxon>
        <taxon>Hexapoda</taxon>
        <taxon>Insecta</taxon>
        <taxon>Pterygota</taxon>
        <taxon>Neoptera</taxon>
        <taxon>Endopterygota</taxon>
        <taxon>Hymenoptera</taxon>
        <taxon>Apocrita</taxon>
        <taxon>Aculeata</taxon>
        <taxon>Vespoidea</taxon>
        <taxon>Vespidae</taxon>
        <taxon>Vespinae</taxon>
        <taxon>Vespula</taxon>
    </lineage>
</organism>
<evidence type="ECO:0000313" key="1">
    <source>
        <dbReference type="EMBL" id="KAL2738140.1"/>
    </source>
</evidence>
<dbReference type="AlphaFoldDB" id="A0ABD2BZD3"/>
<dbReference type="EMBL" id="JAYRBN010000063">
    <property type="protein sequence ID" value="KAL2738140.1"/>
    <property type="molecule type" value="Genomic_DNA"/>
</dbReference>
<gene>
    <name evidence="1" type="ORF">V1477_011499</name>
</gene>
<accession>A0ABD2BZD3</accession>
<protein>
    <submittedName>
        <fullName evidence="1">Uncharacterized protein</fullName>
    </submittedName>
</protein>
<sequence length="79" mass="8695">MAVDCLIYNLSLEHRMAVNWSYLWGAAGGRGDHLACSSFPTSILANQTFIKDAAWVLLLSQTGQKLGDIAYRKHASVIK</sequence>
<comment type="caution">
    <text evidence="1">The sequence shown here is derived from an EMBL/GenBank/DDBJ whole genome shotgun (WGS) entry which is preliminary data.</text>
</comment>
<reference evidence="1 2" key="1">
    <citation type="journal article" date="2024" name="Ann. Entomol. Soc. Am.">
        <title>Genomic analyses of the southern and eastern yellowjacket wasps (Hymenoptera: Vespidae) reveal evolutionary signatures of social life.</title>
        <authorList>
            <person name="Catto M.A."/>
            <person name="Caine P.B."/>
            <person name="Orr S.E."/>
            <person name="Hunt B.G."/>
            <person name="Goodisman M.A.D."/>
        </authorList>
    </citation>
    <scope>NUCLEOTIDE SEQUENCE [LARGE SCALE GENOMIC DNA]</scope>
    <source>
        <strain evidence="1">232</strain>
        <tissue evidence="1">Head and thorax</tissue>
    </source>
</reference>